<evidence type="ECO:0008006" key="4">
    <source>
        <dbReference type="Google" id="ProtNLM"/>
    </source>
</evidence>
<evidence type="ECO:0000313" key="3">
    <source>
        <dbReference type="Proteomes" id="UP000030746"/>
    </source>
</evidence>
<keyword evidence="1" id="KW-0732">Signal</keyword>
<evidence type="ECO:0000313" key="2">
    <source>
        <dbReference type="EMBL" id="ESO93030.1"/>
    </source>
</evidence>
<organism evidence="2 3">
    <name type="scientific">Lottia gigantea</name>
    <name type="common">Giant owl limpet</name>
    <dbReference type="NCBI Taxonomy" id="225164"/>
    <lineage>
        <taxon>Eukaryota</taxon>
        <taxon>Metazoa</taxon>
        <taxon>Spiralia</taxon>
        <taxon>Lophotrochozoa</taxon>
        <taxon>Mollusca</taxon>
        <taxon>Gastropoda</taxon>
        <taxon>Patellogastropoda</taxon>
        <taxon>Lottioidea</taxon>
        <taxon>Lottiidae</taxon>
        <taxon>Lottia</taxon>
    </lineage>
</organism>
<dbReference type="OrthoDB" id="10280244at2759"/>
<dbReference type="AlphaFoldDB" id="V4AD49"/>
<dbReference type="Proteomes" id="UP000030746">
    <property type="component" value="Unassembled WGS sequence"/>
</dbReference>
<keyword evidence="3" id="KW-1185">Reference proteome</keyword>
<protein>
    <recommendedName>
        <fullName evidence="4">Peptidase M12B propeptide domain-containing protein</fullName>
    </recommendedName>
</protein>
<sequence>MMFIFRLLYLSLAVWTLPNSGIYAKQYYDDLEYDRVDIRLVEPSGRVERSQELPYKMTFHLLSEKTNVHVRLKRAPKINIPTYVSSGGKIQQTYIADYQTSGVYVNVQMGNVMMVTDRGGYYDLSSKPEQTSSQGAIRYGGFVL</sequence>
<dbReference type="CTD" id="20238896"/>
<dbReference type="KEGG" id="lgi:LOTGIDRAFT_162053"/>
<feature type="chain" id="PRO_5004717057" description="Peptidase M12B propeptide domain-containing protein" evidence="1">
    <location>
        <begin position="25"/>
        <end position="144"/>
    </location>
</feature>
<evidence type="ECO:0000256" key="1">
    <source>
        <dbReference type="SAM" id="SignalP"/>
    </source>
</evidence>
<name>V4AD49_LOTGI</name>
<dbReference type="EMBL" id="KB201977">
    <property type="protein sequence ID" value="ESO93030.1"/>
    <property type="molecule type" value="Genomic_DNA"/>
</dbReference>
<reference evidence="2 3" key="1">
    <citation type="journal article" date="2013" name="Nature">
        <title>Insights into bilaterian evolution from three spiralian genomes.</title>
        <authorList>
            <person name="Simakov O."/>
            <person name="Marletaz F."/>
            <person name="Cho S.J."/>
            <person name="Edsinger-Gonzales E."/>
            <person name="Havlak P."/>
            <person name="Hellsten U."/>
            <person name="Kuo D.H."/>
            <person name="Larsson T."/>
            <person name="Lv J."/>
            <person name="Arendt D."/>
            <person name="Savage R."/>
            <person name="Osoegawa K."/>
            <person name="de Jong P."/>
            <person name="Grimwood J."/>
            <person name="Chapman J.A."/>
            <person name="Shapiro H."/>
            <person name="Aerts A."/>
            <person name="Otillar R.P."/>
            <person name="Terry A.Y."/>
            <person name="Boore J.L."/>
            <person name="Grigoriev I.V."/>
            <person name="Lindberg D.R."/>
            <person name="Seaver E.C."/>
            <person name="Weisblat D.A."/>
            <person name="Putnam N.H."/>
            <person name="Rokhsar D.S."/>
        </authorList>
    </citation>
    <scope>NUCLEOTIDE SEQUENCE [LARGE SCALE GENOMIC DNA]</scope>
</reference>
<proteinExistence type="predicted"/>
<dbReference type="RefSeq" id="XP_009056240.1">
    <property type="nucleotide sequence ID" value="XM_009057992.1"/>
</dbReference>
<gene>
    <name evidence="2" type="ORF">LOTGIDRAFT_162053</name>
</gene>
<accession>V4AD49</accession>
<dbReference type="GeneID" id="20238896"/>
<dbReference type="HOGENOM" id="CLU_1798625_0_0_1"/>
<feature type="signal peptide" evidence="1">
    <location>
        <begin position="1"/>
        <end position="24"/>
    </location>
</feature>